<dbReference type="InterPro" id="IPR036397">
    <property type="entry name" value="RNaseH_sf"/>
</dbReference>
<dbReference type="EMBL" id="CP136896">
    <property type="protein sequence ID" value="WOL13528.1"/>
    <property type="molecule type" value="Genomic_DNA"/>
</dbReference>
<accession>A0AAQ3QL28</accession>
<dbReference type="PANTHER" id="PTHR48475">
    <property type="entry name" value="RIBONUCLEASE H"/>
    <property type="match status" value="1"/>
</dbReference>
<name>A0AAQ3QL28_9LILI</name>
<protein>
    <recommendedName>
        <fullName evidence="3">RNase H type-1 domain-containing protein</fullName>
    </recommendedName>
</protein>
<dbReference type="GO" id="GO:0003676">
    <property type="term" value="F:nucleic acid binding"/>
    <property type="evidence" value="ECO:0007669"/>
    <property type="project" value="InterPro"/>
</dbReference>
<organism evidence="1 2">
    <name type="scientific">Canna indica</name>
    <name type="common">Indian-shot</name>
    <dbReference type="NCBI Taxonomy" id="4628"/>
    <lineage>
        <taxon>Eukaryota</taxon>
        <taxon>Viridiplantae</taxon>
        <taxon>Streptophyta</taxon>
        <taxon>Embryophyta</taxon>
        <taxon>Tracheophyta</taxon>
        <taxon>Spermatophyta</taxon>
        <taxon>Magnoliopsida</taxon>
        <taxon>Liliopsida</taxon>
        <taxon>Zingiberales</taxon>
        <taxon>Cannaceae</taxon>
        <taxon>Canna</taxon>
    </lineage>
</organism>
<proteinExistence type="predicted"/>
<gene>
    <name evidence="1" type="ORF">Cni_G22298</name>
</gene>
<dbReference type="Gene3D" id="3.30.420.10">
    <property type="entry name" value="Ribonuclease H-like superfamily/Ribonuclease H"/>
    <property type="match status" value="1"/>
</dbReference>
<evidence type="ECO:0008006" key="3">
    <source>
        <dbReference type="Google" id="ProtNLM"/>
    </source>
</evidence>
<evidence type="ECO:0000313" key="1">
    <source>
        <dbReference type="EMBL" id="WOL13528.1"/>
    </source>
</evidence>
<reference evidence="1 2" key="1">
    <citation type="submission" date="2023-10" db="EMBL/GenBank/DDBJ databases">
        <title>Chromosome-scale genome assembly provides insights into flower coloration mechanisms of Canna indica.</title>
        <authorList>
            <person name="Li C."/>
        </authorList>
    </citation>
    <scope>NUCLEOTIDE SEQUENCE [LARGE SCALE GENOMIC DNA]</scope>
    <source>
        <tissue evidence="1">Flower</tissue>
    </source>
</reference>
<evidence type="ECO:0000313" key="2">
    <source>
        <dbReference type="Proteomes" id="UP001327560"/>
    </source>
</evidence>
<sequence>MRSNSKGKLSKLSCRAQALRDPIKAQALADFVSEFTDRDDYTNQVEIWTMFVHDASNEKGSGASIILENNQGVALEQSLQFHFKASNNQVEYEALVAKLKPARDVGAIESDS</sequence>
<keyword evidence="2" id="KW-1185">Reference proteome</keyword>
<dbReference type="AlphaFoldDB" id="A0AAQ3QL28"/>
<dbReference type="Proteomes" id="UP001327560">
    <property type="component" value="Chromosome 7"/>
</dbReference>
<dbReference type="PANTHER" id="PTHR48475:SF2">
    <property type="entry name" value="RIBONUCLEASE H"/>
    <property type="match status" value="1"/>
</dbReference>